<evidence type="ECO:0000256" key="3">
    <source>
        <dbReference type="ARBA" id="ARBA00022989"/>
    </source>
</evidence>
<evidence type="ECO:0000256" key="1">
    <source>
        <dbReference type="ARBA" id="ARBA00004141"/>
    </source>
</evidence>
<evidence type="ECO:0000313" key="9">
    <source>
        <dbReference type="Proteomes" id="UP000675781"/>
    </source>
</evidence>
<evidence type="ECO:0000256" key="2">
    <source>
        <dbReference type="ARBA" id="ARBA00022692"/>
    </source>
</evidence>
<feature type="transmembrane region" description="Helical" evidence="6">
    <location>
        <begin position="133"/>
        <end position="158"/>
    </location>
</feature>
<keyword evidence="5" id="KW-0046">Antibiotic resistance</keyword>
<accession>A0A941IT45</accession>
<evidence type="ECO:0000256" key="4">
    <source>
        <dbReference type="ARBA" id="ARBA00023136"/>
    </source>
</evidence>
<dbReference type="GO" id="GO:0140359">
    <property type="term" value="F:ABC-type transporter activity"/>
    <property type="evidence" value="ECO:0007669"/>
    <property type="project" value="InterPro"/>
</dbReference>
<evidence type="ECO:0000256" key="6">
    <source>
        <dbReference type="SAM" id="Phobius"/>
    </source>
</evidence>
<feature type="transmembrane region" description="Helical" evidence="6">
    <location>
        <begin position="217"/>
        <end position="236"/>
    </location>
</feature>
<evidence type="ECO:0000313" key="8">
    <source>
        <dbReference type="EMBL" id="MBR7837177.1"/>
    </source>
</evidence>
<protein>
    <submittedName>
        <fullName evidence="8">ABC transporter permease</fullName>
    </submittedName>
</protein>
<organism evidence="8 9">
    <name type="scientific">Actinospica durhamensis</name>
    <dbReference type="NCBI Taxonomy" id="1508375"/>
    <lineage>
        <taxon>Bacteria</taxon>
        <taxon>Bacillati</taxon>
        <taxon>Actinomycetota</taxon>
        <taxon>Actinomycetes</taxon>
        <taxon>Catenulisporales</taxon>
        <taxon>Actinospicaceae</taxon>
        <taxon>Actinospica</taxon>
    </lineage>
</organism>
<dbReference type="InterPro" id="IPR051784">
    <property type="entry name" value="Nod_factor_ABC_transporter"/>
</dbReference>
<dbReference type="PANTHER" id="PTHR43229">
    <property type="entry name" value="NODULATION PROTEIN J"/>
    <property type="match status" value="1"/>
</dbReference>
<dbReference type="AlphaFoldDB" id="A0A941IT45"/>
<dbReference type="RefSeq" id="WP_212531646.1">
    <property type="nucleotide sequence ID" value="NZ_JAGSOG010000186.1"/>
</dbReference>
<comment type="subcellular location">
    <subcellularLocation>
        <location evidence="1">Membrane</location>
        <topology evidence="1">Multi-pass membrane protein</topology>
    </subcellularLocation>
</comment>
<feature type="transmembrane region" description="Helical" evidence="6">
    <location>
        <begin position="165"/>
        <end position="182"/>
    </location>
</feature>
<dbReference type="GO" id="GO:0043190">
    <property type="term" value="C:ATP-binding cassette (ABC) transporter complex"/>
    <property type="evidence" value="ECO:0007669"/>
    <property type="project" value="InterPro"/>
</dbReference>
<dbReference type="PANTHER" id="PTHR43229:SF2">
    <property type="entry name" value="NODULATION PROTEIN J"/>
    <property type="match status" value="1"/>
</dbReference>
<proteinExistence type="predicted"/>
<keyword evidence="9" id="KW-1185">Reference proteome</keyword>
<reference evidence="8" key="1">
    <citation type="submission" date="2021-04" db="EMBL/GenBank/DDBJ databases">
        <title>Genome based classification of Actinospica acidithermotolerans sp. nov., an actinobacterium isolated from an Indonesian hot spring.</title>
        <authorList>
            <person name="Kusuma A.B."/>
            <person name="Putra K.E."/>
            <person name="Nafisah S."/>
            <person name="Loh J."/>
            <person name="Nouioui I."/>
            <person name="Goodfellow M."/>
        </authorList>
    </citation>
    <scope>NUCLEOTIDE SEQUENCE</scope>
    <source>
        <strain evidence="8">CSCA 57</strain>
    </source>
</reference>
<dbReference type="InterPro" id="IPR013525">
    <property type="entry name" value="ABC2_TM"/>
</dbReference>
<dbReference type="InterPro" id="IPR000412">
    <property type="entry name" value="ABC_2_transport"/>
</dbReference>
<dbReference type="Pfam" id="PF12698">
    <property type="entry name" value="ABC2_membrane_3"/>
    <property type="match status" value="1"/>
</dbReference>
<feature type="domain" description="ABC-2 type transporter transmembrane" evidence="7">
    <location>
        <begin position="50"/>
        <end position="232"/>
    </location>
</feature>
<feature type="transmembrane region" description="Helical" evidence="6">
    <location>
        <begin position="21"/>
        <end position="41"/>
    </location>
</feature>
<dbReference type="Proteomes" id="UP000675781">
    <property type="component" value="Unassembled WGS sequence"/>
</dbReference>
<feature type="transmembrane region" description="Helical" evidence="6">
    <location>
        <begin position="95"/>
        <end position="121"/>
    </location>
</feature>
<dbReference type="GO" id="GO:0046677">
    <property type="term" value="P:response to antibiotic"/>
    <property type="evidence" value="ECO:0007669"/>
    <property type="project" value="UniProtKB-KW"/>
</dbReference>
<sequence>MNAVLALSRFEVVRATRNRRLVFLTVLYPALLFAMVGKSAKGNVAGTNVSYETYFLISYTSFGVIAAALNNNAMRIAQERKDGWVRQLRLTASPSYGYVTSKVLTSLVIVLPAIVVTFVLGSAMGVKLEASQWLAAFLALWLGSLAFTAMAVAIGYGVPQDSVQMVVLIVFLAGSVLGGQFFPVSGVLQDIGKALPTYWMRQIALDVISKNPVEAKGVAILAAWLVGCSILAAVLYNKRAED</sequence>
<gene>
    <name evidence="8" type="ORF">KDL01_28125</name>
</gene>
<evidence type="ECO:0000256" key="5">
    <source>
        <dbReference type="ARBA" id="ARBA00023251"/>
    </source>
</evidence>
<comment type="caution">
    <text evidence="8">The sequence shown here is derived from an EMBL/GenBank/DDBJ whole genome shotgun (WGS) entry which is preliminary data.</text>
</comment>
<dbReference type="EMBL" id="JAGSOG010000186">
    <property type="protein sequence ID" value="MBR7837177.1"/>
    <property type="molecule type" value="Genomic_DNA"/>
</dbReference>
<name>A0A941IT45_9ACTN</name>
<evidence type="ECO:0000259" key="7">
    <source>
        <dbReference type="Pfam" id="PF12698"/>
    </source>
</evidence>
<feature type="transmembrane region" description="Helical" evidence="6">
    <location>
        <begin position="53"/>
        <end position="74"/>
    </location>
</feature>
<keyword evidence="2 6" id="KW-0812">Transmembrane</keyword>
<keyword evidence="3 6" id="KW-1133">Transmembrane helix</keyword>
<dbReference type="PIRSF" id="PIRSF006648">
    <property type="entry name" value="DrrB"/>
    <property type="match status" value="1"/>
</dbReference>
<keyword evidence="4 6" id="KW-0472">Membrane</keyword>